<accession>A0A9D4QYM9</accession>
<evidence type="ECO:0000313" key="1">
    <source>
        <dbReference type="EMBL" id="KAH3846930.1"/>
    </source>
</evidence>
<reference evidence="1" key="1">
    <citation type="journal article" date="2019" name="bioRxiv">
        <title>The Genome of the Zebra Mussel, Dreissena polymorpha: A Resource for Invasive Species Research.</title>
        <authorList>
            <person name="McCartney M.A."/>
            <person name="Auch B."/>
            <person name="Kono T."/>
            <person name="Mallez S."/>
            <person name="Zhang Y."/>
            <person name="Obille A."/>
            <person name="Becker A."/>
            <person name="Abrahante J.E."/>
            <person name="Garbe J."/>
            <person name="Badalamenti J.P."/>
            <person name="Herman A."/>
            <person name="Mangelson H."/>
            <person name="Liachko I."/>
            <person name="Sullivan S."/>
            <person name="Sone E.D."/>
            <person name="Koren S."/>
            <person name="Silverstein K.A.T."/>
            <person name="Beckman K.B."/>
            <person name="Gohl D.M."/>
        </authorList>
    </citation>
    <scope>NUCLEOTIDE SEQUENCE</scope>
    <source>
        <strain evidence="1">Duluth1</strain>
        <tissue evidence="1">Whole animal</tissue>
    </source>
</reference>
<dbReference type="AlphaFoldDB" id="A0A9D4QYM9"/>
<protein>
    <submittedName>
        <fullName evidence="1">Uncharacterized protein</fullName>
    </submittedName>
</protein>
<organism evidence="1 2">
    <name type="scientific">Dreissena polymorpha</name>
    <name type="common">Zebra mussel</name>
    <name type="synonym">Mytilus polymorpha</name>
    <dbReference type="NCBI Taxonomy" id="45954"/>
    <lineage>
        <taxon>Eukaryota</taxon>
        <taxon>Metazoa</taxon>
        <taxon>Spiralia</taxon>
        <taxon>Lophotrochozoa</taxon>
        <taxon>Mollusca</taxon>
        <taxon>Bivalvia</taxon>
        <taxon>Autobranchia</taxon>
        <taxon>Heteroconchia</taxon>
        <taxon>Euheterodonta</taxon>
        <taxon>Imparidentia</taxon>
        <taxon>Neoheterodontei</taxon>
        <taxon>Myida</taxon>
        <taxon>Dreissenoidea</taxon>
        <taxon>Dreissenidae</taxon>
        <taxon>Dreissena</taxon>
    </lineage>
</organism>
<dbReference type="EMBL" id="JAIWYP010000003">
    <property type="protein sequence ID" value="KAH3846930.1"/>
    <property type="molecule type" value="Genomic_DNA"/>
</dbReference>
<reference evidence="1" key="2">
    <citation type="submission" date="2020-11" db="EMBL/GenBank/DDBJ databases">
        <authorList>
            <person name="McCartney M.A."/>
            <person name="Auch B."/>
            <person name="Kono T."/>
            <person name="Mallez S."/>
            <person name="Becker A."/>
            <person name="Gohl D.M."/>
            <person name="Silverstein K.A.T."/>
            <person name="Koren S."/>
            <person name="Bechman K.B."/>
            <person name="Herman A."/>
            <person name="Abrahante J.E."/>
            <person name="Garbe J."/>
        </authorList>
    </citation>
    <scope>NUCLEOTIDE SEQUENCE</scope>
    <source>
        <strain evidence="1">Duluth1</strain>
        <tissue evidence="1">Whole animal</tissue>
    </source>
</reference>
<gene>
    <name evidence="1" type="ORF">DPMN_089237</name>
</gene>
<comment type="caution">
    <text evidence="1">The sequence shown here is derived from an EMBL/GenBank/DDBJ whole genome shotgun (WGS) entry which is preliminary data.</text>
</comment>
<proteinExistence type="predicted"/>
<name>A0A9D4QYM9_DREPO</name>
<evidence type="ECO:0000313" key="2">
    <source>
        <dbReference type="Proteomes" id="UP000828390"/>
    </source>
</evidence>
<keyword evidence="2" id="KW-1185">Reference proteome</keyword>
<dbReference type="Proteomes" id="UP000828390">
    <property type="component" value="Unassembled WGS sequence"/>
</dbReference>
<sequence>MYLDGENITGVSQHDVFEENTRTYTSVATLEGANRTWDNKNITCRLLVRNLDGKYVFEESTSATVNYKCNYVFYY</sequence>